<sequence>MKGLFPVFAGLLLWLIGGPDGLDTQAYQLFIVFLTVIASLMVRAIPMAVSVLTGLTFVVTVGILPLKSALMGYSDTTTWLVVVAFMIAGAVIETGLGRRIALLCILILGRSITGLGYAICLAEFILGPVVPSNTARGGGILAPIVDSISRTLGSSPKNKPEKAGQYLHLVGAHANLITAAMFLTGMAANPLISKAAFDIFEIQFDWFTWAKGGIVPGLIGLAGLPLLINYISTPTIDSIQPIREKIQEDIQSLGPWTRQEIITACTLGVMLILWSTKPFHGWGTTTVAFLGLVIILLTRTLTWDQLVKNHKAWDALIWLGGLLTLATGLKDLGFIGWFGNLIGNGLTGISPIMLLIALTLIYFYSMYFFSMLTAHIVALVGTIFLVASGVGLNPFLVVGVMAYFSNLCGCLTNYSTGPVIIYFGNGYVQPLAWFRIGFIVSIYHLVVWLGIGSIWWKMIGWW</sequence>
<feature type="transmembrane region" description="Helical" evidence="6">
    <location>
        <begin position="280"/>
        <end position="300"/>
    </location>
</feature>
<evidence type="ECO:0000256" key="4">
    <source>
        <dbReference type="ARBA" id="ARBA00022989"/>
    </source>
</evidence>
<feature type="transmembrane region" description="Helical" evidence="6">
    <location>
        <begin position="312"/>
        <end position="329"/>
    </location>
</feature>
<keyword evidence="4 6" id="KW-1133">Transmembrane helix</keyword>
<evidence type="ECO:0000256" key="2">
    <source>
        <dbReference type="ARBA" id="ARBA00007349"/>
    </source>
</evidence>
<proteinExistence type="inferred from homology"/>
<dbReference type="InterPro" id="IPR001898">
    <property type="entry name" value="SLC13A/DASS"/>
</dbReference>
<name>A0A381WVC1_9ZZZZ</name>
<accession>A0A381WVC1</accession>
<dbReference type="PANTHER" id="PTHR42826">
    <property type="entry name" value="DICARBOXYLATE TRANSPORTER 2.1, CHLOROPLASTIC"/>
    <property type="match status" value="1"/>
</dbReference>
<dbReference type="GO" id="GO:0022857">
    <property type="term" value="F:transmembrane transporter activity"/>
    <property type="evidence" value="ECO:0007669"/>
    <property type="project" value="InterPro"/>
</dbReference>
<comment type="similarity">
    <text evidence="2">Belongs to the SLC13A/DASS transporter (TC 2.A.47) family. DIT1 subfamily.</text>
</comment>
<evidence type="ECO:0000256" key="3">
    <source>
        <dbReference type="ARBA" id="ARBA00022692"/>
    </source>
</evidence>
<keyword evidence="5 6" id="KW-0472">Membrane</keyword>
<feature type="transmembrane region" description="Helical" evidence="6">
    <location>
        <begin position="166"/>
        <end position="188"/>
    </location>
</feature>
<comment type="subcellular location">
    <subcellularLocation>
        <location evidence="1">Membrane</location>
        <topology evidence="1">Multi-pass membrane protein</topology>
    </subcellularLocation>
</comment>
<feature type="transmembrane region" description="Helical" evidence="6">
    <location>
        <begin position="31"/>
        <end position="64"/>
    </location>
</feature>
<feature type="transmembrane region" description="Helical" evidence="6">
    <location>
        <begin position="76"/>
        <end position="94"/>
    </location>
</feature>
<dbReference type="GO" id="GO:0016020">
    <property type="term" value="C:membrane"/>
    <property type="evidence" value="ECO:0007669"/>
    <property type="project" value="UniProtKB-SubCell"/>
</dbReference>
<dbReference type="InterPro" id="IPR030676">
    <property type="entry name" value="CitT-rel"/>
</dbReference>
<evidence type="ECO:0000256" key="1">
    <source>
        <dbReference type="ARBA" id="ARBA00004141"/>
    </source>
</evidence>
<dbReference type="Pfam" id="PF00939">
    <property type="entry name" value="Na_sulph_symp"/>
    <property type="match status" value="1"/>
</dbReference>
<feature type="transmembrane region" description="Helical" evidence="6">
    <location>
        <begin position="432"/>
        <end position="456"/>
    </location>
</feature>
<gene>
    <name evidence="7" type="ORF">METZ01_LOCUS108737</name>
</gene>
<evidence type="ECO:0000313" key="7">
    <source>
        <dbReference type="EMBL" id="SVA55883.1"/>
    </source>
</evidence>
<keyword evidence="3 6" id="KW-0812">Transmembrane</keyword>
<organism evidence="7">
    <name type="scientific">marine metagenome</name>
    <dbReference type="NCBI Taxonomy" id="408172"/>
    <lineage>
        <taxon>unclassified sequences</taxon>
        <taxon>metagenomes</taxon>
        <taxon>ecological metagenomes</taxon>
    </lineage>
</organism>
<dbReference type="AlphaFoldDB" id="A0A381WVC1"/>
<feature type="transmembrane region" description="Helical" evidence="6">
    <location>
        <begin position="376"/>
        <end position="404"/>
    </location>
</feature>
<evidence type="ECO:0000256" key="5">
    <source>
        <dbReference type="ARBA" id="ARBA00023136"/>
    </source>
</evidence>
<protein>
    <submittedName>
        <fullName evidence="7">Uncharacterized protein</fullName>
    </submittedName>
</protein>
<reference evidence="7" key="1">
    <citation type="submission" date="2018-05" db="EMBL/GenBank/DDBJ databases">
        <authorList>
            <person name="Lanie J.A."/>
            <person name="Ng W.-L."/>
            <person name="Kazmierczak K.M."/>
            <person name="Andrzejewski T.M."/>
            <person name="Davidsen T.M."/>
            <person name="Wayne K.J."/>
            <person name="Tettelin H."/>
            <person name="Glass J.I."/>
            <person name="Rusch D."/>
            <person name="Podicherti R."/>
            <person name="Tsui H.-C.T."/>
            <person name="Winkler M.E."/>
        </authorList>
    </citation>
    <scope>NUCLEOTIDE SEQUENCE</scope>
</reference>
<feature type="transmembrane region" description="Helical" evidence="6">
    <location>
        <begin position="341"/>
        <end position="364"/>
    </location>
</feature>
<feature type="transmembrane region" description="Helical" evidence="6">
    <location>
        <begin position="208"/>
        <end position="232"/>
    </location>
</feature>
<feature type="transmembrane region" description="Helical" evidence="6">
    <location>
        <begin position="100"/>
        <end position="126"/>
    </location>
</feature>
<dbReference type="PIRSF" id="PIRSF002457">
    <property type="entry name" value="DASS"/>
    <property type="match status" value="1"/>
</dbReference>
<dbReference type="EMBL" id="UINC01012852">
    <property type="protein sequence ID" value="SVA55883.1"/>
    <property type="molecule type" value="Genomic_DNA"/>
</dbReference>
<dbReference type="NCBIfam" id="TIGR00785">
    <property type="entry name" value="dass"/>
    <property type="match status" value="1"/>
</dbReference>
<evidence type="ECO:0000256" key="6">
    <source>
        <dbReference type="SAM" id="Phobius"/>
    </source>
</evidence>